<name>A0A238KZ96_9RHOB</name>
<evidence type="ECO:0000313" key="4">
    <source>
        <dbReference type="EMBL" id="SMX47901.1"/>
    </source>
</evidence>
<keyword evidence="1" id="KW-0547">Nucleotide-binding</keyword>
<feature type="domain" description="Sigma-54 factor interaction" evidence="3">
    <location>
        <begin position="1"/>
        <end position="59"/>
    </location>
</feature>
<proteinExistence type="predicted"/>
<accession>A0A238KZ96</accession>
<dbReference type="InterPro" id="IPR027417">
    <property type="entry name" value="P-loop_NTPase"/>
</dbReference>
<reference evidence="4 5" key="1">
    <citation type="submission" date="2017-05" db="EMBL/GenBank/DDBJ databases">
        <authorList>
            <person name="Song R."/>
            <person name="Chenine A.L."/>
            <person name="Ruprecht R.M."/>
        </authorList>
    </citation>
    <scope>NUCLEOTIDE SEQUENCE [LARGE SCALE GENOMIC DNA]</scope>
    <source>
        <strain evidence="4 5">CECT 8898</strain>
    </source>
</reference>
<dbReference type="AlphaFoldDB" id="A0A238KZ96"/>
<evidence type="ECO:0000256" key="1">
    <source>
        <dbReference type="ARBA" id="ARBA00022741"/>
    </source>
</evidence>
<dbReference type="PROSITE" id="PS50045">
    <property type="entry name" value="SIGMA54_INTERACT_4"/>
    <property type="match status" value="1"/>
</dbReference>
<dbReference type="GO" id="GO:0005524">
    <property type="term" value="F:ATP binding"/>
    <property type="evidence" value="ECO:0007669"/>
    <property type="project" value="UniProtKB-KW"/>
</dbReference>
<evidence type="ECO:0000313" key="5">
    <source>
        <dbReference type="Proteomes" id="UP000207598"/>
    </source>
</evidence>
<dbReference type="InterPro" id="IPR002078">
    <property type="entry name" value="Sigma_54_int"/>
</dbReference>
<dbReference type="GO" id="GO:0006355">
    <property type="term" value="P:regulation of DNA-templated transcription"/>
    <property type="evidence" value="ECO:0007669"/>
    <property type="project" value="InterPro"/>
</dbReference>
<keyword evidence="2" id="KW-0067">ATP-binding</keyword>
<evidence type="ECO:0000256" key="2">
    <source>
        <dbReference type="ARBA" id="ARBA00022840"/>
    </source>
</evidence>
<protein>
    <submittedName>
        <fullName evidence="4">Nitrogen regulation protein NR(I)</fullName>
    </submittedName>
</protein>
<sequence>MIAATREAPEWTVKSGRLREDLLFFLNVFPIACTPLRGRPEDIPLLASHMLDLACTRLN</sequence>
<dbReference type="Proteomes" id="UP000207598">
    <property type="component" value="Unassembled WGS sequence"/>
</dbReference>
<dbReference type="EMBL" id="FXYF01000012">
    <property type="protein sequence ID" value="SMX47901.1"/>
    <property type="molecule type" value="Genomic_DNA"/>
</dbReference>
<gene>
    <name evidence="4" type="primary">glnG_2</name>
    <name evidence="4" type="ORF">MAA8898_03793</name>
</gene>
<dbReference type="SUPFAM" id="SSF52540">
    <property type="entry name" value="P-loop containing nucleoside triphosphate hydrolases"/>
    <property type="match status" value="1"/>
</dbReference>
<organism evidence="4 5">
    <name type="scientific">Maliponia aquimaris</name>
    <dbReference type="NCBI Taxonomy" id="1673631"/>
    <lineage>
        <taxon>Bacteria</taxon>
        <taxon>Pseudomonadati</taxon>
        <taxon>Pseudomonadota</taxon>
        <taxon>Alphaproteobacteria</taxon>
        <taxon>Rhodobacterales</taxon>
        <taxon>Paracoccaceae</taxon>
        <taxon>Maliponia</taxon>
    </lineage>
</organism>
<evidence type="ECO:0000259" key="3">
    <source>
        <dbReference type="PROSITE" id="PS50045"/>
    </source>
</evidence>
<keyword evidence="5" id="KW-1185">Reference proteome</keyword>
<dbReference type="PANTHER" id="PTHR32071">
    <property type="entry name" value="TRANSCRIPTIONAL REGULATORY PROTEIN"/>
    <property type="match status" value="1"/>
</dbReference>